<feature type="non-terminal residue" evidence="8">
    <location>
        <position position="138"/>
    </location>
</feature>
<evidence type="ECO:0000256" key="1">
    <source>
        <dbReference type="ARBA" id="ARBA00006529"/>
    </source>
</evidence>
<dbReference type="PANTHER" id="PTHR11584">
    <property type="entry name" value="SERINE/THREONINE PROTEIN KINASE"/>
    <property type="match status" value="1"/>
</dbReference>
<organism evidence="8 9">
    <name type="scientific">Exidia glandulosa HHB12029</name>
    <dbReference type="NCBI Taxonomy" id="1314781"/>
    <lineage>
        <taxon>Eukaryota</taxon>
        <taxon>Fungi</taxon>
        <taxon>Dikarya</taxon>
        <taxon>Basidiomycota</taxon>
        <taxon>Agaricomycotina</taxon>
        <taxon>Agaricomycetes</taxon>
        <taxon>Auriculariales</taxon>
        <taxon>Exidiaceae</taxon>
        <taxon>Exidia</taxon>
    </lineage>
</organism>
<keyword evidence="9" id="KW-1185">Reference proteome</keyword>
<dbReference type="EMBL" id="KV426078">
    <property type="protein sequence ID" value="KZV89243.1"/>
    <property type="molecule type" value="Genomic_DNA"/>
</dbReference>
<evidence type="ECO:0000256" key="4">
    <source>
        <dbReference type="ARBA" id="ARBA00022741"/>
    </source>
</evidence>
<dbReference type="OrthoDB" id="26722at2759"/>
<keyword evidence="2" id="KW-0723">Serine/threonine-protein kinase</keyword>
<dbReference type="InterPro" id="IPR000719">
    <property type="entry name" value="Prot_kinase_dom"/>
</dbReference>
<dbReference type="Pfam" id="PF00069">
    <property type="entry name" value="Pkinase"/>
    <property type="match status" value="1"/>
</dbReference>
<keyword evidence="3" id="KW-0808">Transferase</keyword>
<keyword evidence="5 8" id="KW-0418">Kinase</keyword>
<protein>
    <submittedName>
        <fullName evidence="8">Kinase-like protein</fullName>
    </submittedName>
</protein>
<feature type="non-terminal residue" evidence="8">
    <location>
        <position position="1"/>
    </location>
</feature>
<dbReference type="SMART" id="SM00220">
    <property type="entry name" value="S_TKc"/>
    <property type="match status" value="1"/>
</dbReference>
<evidence type="ECO:0000313" key="8">
    <source>
        <dbReference type="EMBL" id="KZV89243.1"/>
    </source>
</evidence>
<proteinExistence type="inferred from homology"/>
<dbReference type="InParanoid" id="A0A165FMN9"/>
<dbReference type="GO" id="GO:0004674">
    <property type="term" value="F:protein serine/threonine kinase activity"/>
    <property type="evidence" value="ECO:0007669"/>
    <property type="project" value="UniProtKB-KW"/>
</dbReference>
<evidence type="ECO:0000313" key="9">
    <source>
        <dbReference type="Proteomes" id="UP000077266"/>
    </source>
</evidence>
<keyword evidence="6" id="KW-0067">ATP-binding</keyword>
<dbReference type="PROSITE" id="PS00108">
    <property type="entry name" value="PROTEIN_KINASE_ST"/>
    <property type="match status" value="1"/>
</dbReference>
<reference evidence="8 9" key="1">
    <citation type="journal article" date="2016" name="Mol. Biol. Evol.">
        <title>Comparative Genomics of Early-Diverging Mushroom-Forming Fungi Provides Insights into the Origins of Lignocellulose Decay Capabilities.</title>
        <authorList>
            <person name="Nagy L.G."/>
            <person name="Riley R."/>
            <person name="Tritt A."/>
            <person name="Adam C."/>
            <person name="Daum C."/>
            <person name="Floudas D."/>
            <person name="Sun H."/>
            <person name="Yadav J.S."/>
            <person name="Pangilinan J."/>
            <person name="Larsson K.H."/>
            <person name="Matsuura K."/>
            <person name="Barry K."/>
            <person name="Labutti K."/>
            <person name="Kuo R."/>
            <person name="Ohm R.A."/>
            <person name="Bhattacharya S.S."/>
            <person name="Shirouzu T."/>
            <person name="Yoshinaga Y."/>
            <person name="Martin F.M."/>
            <person name="Grigoriev I.V."/>
            <person name="Hibbett D.S."/>
        </authorList>
    </citation>
    <scope>NUCLEOTIDE SEQUENCE [LARGE SCALE GENOMIC DNA]</scope>
    <source>
        <strain evidence="8 9">HHB12029</strain>
    </source>
</reference>
<dbReference type="AlphaFoldDB" id="A0A165FMN9"/>
<dbReference type="PROSITE" id="PS50011">
    <property type="entry name" value="PROTEIN_KINASE_DOM"/>
    <property type="match status" value="1"/>
</dbReference>
<name>A0A165FMN9_EXIGL</name>
<dbReference type="GO" id="GO:0005524">
    <property type="term" value="F:ATP binding"/>
    <property type="evidence" value="ECO:0007669"/>
    <property type="project" value="UniProtKB-KW"/>
</dbReference>
<evidence type="ECO:0000259" key="7">
    <source>
        <dbReference type="PROSITE" id="PS50011"/>
    </source>
</evidence>
<accession>A0A165FMN9</accession>
<keyword evidence="4" id="KW-0547">Nucleotide-binding</keyword>
<dbReference type="InterPro" id="IPR008271">
    <property type="entry name" value="Ser/Thr_kinase_AS"/>
</dbReference>
<comment type="similarity">
    <text evidence="1">Belongs to the protein kinase superfamily. STE Ser/Thr protein kinase family. MAP kinase kinase kinase subfamily.</text>
</comment>
<dbReference type="Proteomes" id="UP000077266">
    <property type="component" value="Unassembled WGS sequence"/>
</dbReference>
<dbReference type="SUPFAM" id="SSF56112">
    <property type="entry name" value="Protein kinase-like (PK-like)"/>
    <property type="match status" value="1"/>
</dbReference>
<evidence type="ECO:0000256" key="2">
    <source>
        <dbReference type="ARBA" id="ARBA00022527"/>
    </source>
</evidence>
<dbReference type="STRING" id="1314781.A0A165FMN9"/>
<evidence type="ECO:0000256" key="5">
    <source>
        <dbReference type="ARBA" id="ARBA00022777"/>
    </source>
</evidence>
<dbReference type="PANTHER" id="PTHR11584:SF369">
    <property type="entry name" value="MITOGEN-ACTIVATED PROTEIN KINASE KINASE KINASE 19-RELATED"/>
    <property type="match status" value="1"/>
</dbReference>
<evidence type="ECO:0000256" key="3">
    <source>
        <dbReference type="ARBA" id="ARBA00022679"/>
    </source>
</evidence>
<sequence length="138" mass="15287">VHAHQVVHGDIKGGNVLISDKGIARVSDFGLSTLLARSSQSFTEDSVVKGTSRWMAPELFTEEEPRLTYATDIWAFGCLLIEVQSGKLPYSNKANDQQVILALSKQELPTRSADIPESLWSLVLDCCTIDYYERPSIT</sequence>
<dbReference type="Gene3D" id="1.10.510.10">
    <property type="entry name" value="Transferase(Phosphotransferase) domain 1"/>
    <property type="match status" value="1"/>
</dbReference>
<dbReference type="InterPro" id="IPR011009">
    <property type="entry name" value="Kinase-like_dom_sf"/>
</dbReference>
<feature type="domain" description="Protein kinase" evidence="7">
    <location>
        <begin position="1"/>
        <end position="138"/>
    </location>
</feature>
<gene>
    <name evidence="8" type="ORF">EXIGLDRAFT_577306</name>
</gene>
<evidence type="ECO:0000256" key="6">
    <source>
        <dbReference type="ARBA" id="ARBA00022840"/>
    </source>
</evidence>